<sequence length="375" mass="39576">MSGCRACASIELTRVLELGPVPAADFFPPAAQPVSPLEAAHPAAMALCGRCGLAQLVDDDTVTQEPRGIEPQALIDQAAAAVADAAAAGFLRGRTVTEFGSPHGGTWMPHLVEWGFDEVIHDHPGGADVVIDSLGIMHEADQAAAFARRAAVTAPDGVLLLQFHSLHTIVTQGQWNALRHGHFAYYSLPALRRLLRAVGMGVATAWSYDLYGGTIMVAAVHGDIEPDDRVAAVLEREAAMTDPATVRTLQSAVDGHVGDLRAWLQAQRAVGARVYGYGASSRVVALLSLAGVDSSLLTAVADASPNKQGRRMPGCDIPIISPEELVTADPDRVVLTVPDLLGEVSRRYPTLGGRWVLDGPRTYGPQTADSERAPA</sequence>
<dbReference type="InterPro" id="IPR013630">
    <property type="entry name" value="Methyltransf_Zn-bd_dom_put"/>
</dbReference>
<dbReference type="GO" id="GO:0008168">
    <property type="term" value="F:methyltransferase activity"/>
    <property type="evidence" value="ECO:0007669"/>
    <property type="project" value="UniProtKB-KW"/>
</dbReference>
<feature type="domain" description="C-methyltransferase" evidence="2">
    <location>
        <begin position="210"/>
        <end position="356"/>
    </location>
</feature>
<evidence type="ECO:0000259" key="1">
    <source>
        <dbReference type="Pfam" id="PF08421"/>
    </source>
</evidence>
<dbReference type="HOGENOM" id="CLU_038800_1_0_11"/>
<evidence type="ECO:0000313" key="3">
    <source>
        <dbReference type="EMBL" id="AFA72211.1"/>
    </source>
</evidence>
<keyword evidence="3" id="KW-0489">Methyltransferase</keyword>
<name>H6N298_GORPV</name>
<organism evidence="3 4">
    <name type="scientific">Gordonia polyisoprenivorans (strain DSM 44266 / VH2)</name>
    <dbReference type="NCBI Taxonomy" id="1112204"/>
    <lineage>
        <taxon>Bacteria</taxon>
        <taxon>Bacillati</taxon>
        <taxon>Actinomycetota</taxon>
        <taxon>Actinomycetes</taxon>
        <taxon>Mycobacteriales</taxon>
        <taxon>Gordoniaceae</taxon>
        <taxon>Gordonia</taxon>
    </lineage>
</organism>
<dbReference type="GO" id="GO:0032259">
    <property type="term" value="P:methylation"/>
    <property type="evidence" value="ECO:0007669"/>
    <property type="project" value="UniProtKB-KW"/>
</dbReference>
<gene>
    <name evidence="3" type="ordered locus">GPOL_c11490</name>
</gene>
<proteinExistence type="predicted"/>
<dbReference type="eggNOG" id="COG0001">
    <property type="taxonomic scope" value="Bacteria"/>
</dbReference>
<dbReference type="STRING" id="1112204.GPOL_c11490"/>
<dbReference type="InterPro" id="IPR013691">
    <property type="entry name" value="MeTrfase_14"/>
</dbReference>
<keyword evidence="4" id="KW-1185">Reference proteome</keyword>
<dbReference type="InterPro" id="IPR029063">
    <property type="entry name" value="SAM-dependent_MTases_sf"/>
</dbReference>
<keyword evidence="3" id="KW-0808">Transferase</keyword>
<protein>
    <submittedName>
        <fullName evidence="3">Putative methyltransferase</fullName>
    </submittedName>
</protein>
<dbReference type="AlphaFoldDB" id="H6N298"/>
<dbReference type="SUPFAM" id="SSF53335">
    <property type="entry name" value="S-adenosyl-L-methionine-dependent methyltransferases"/>
    <property type="match status" value="1"/>
</dbReference>
<dbReference type="RefSeq" id="WP_014359111.1">
    <property type="nucleotide sequence ID" value="NC_016906.1"/>
</dbReference>
<dbReference type="Pfam" id="PF08484">
    <property type="entry name" value="Methyltransf_14"/>
    <property type="match status" value="1"/>
</dbReference>
<dbReference type="Gene3D" id="3.40.50.150">
    <property type="entry name" value="Vaccinia Virus protein VP39"/>
    <property type="match status" value="1"/>
</dbReference>
<dbReference type="Gene3D" id="6.20.50.110">
    <property type="entry name" value="Methyltransferase, zinc-binding domain"/>
    <property type="match status" value="1"/>
</dbReference>
<accession>H6N298</accession>
<feature type="domain" description="Methyltransferase putative zinc binding" evidence="1">
    <location>
        <begin position="4"/>
        <end position="57"/>
    </location>
</feature>
<evidence type="ECO:0000313" key="4">
    <source>
        <dbReference type="Proteomes" id="UP000009154"/>
    </source>
</evidence>
<dbReference type="GeneID" id="90158217"/>
<dbReference type="Pfam" id="PF08421">
    <property type="entry name" value="Methyltransf_13"/>
    <property type="match status" value="1"/>
</dbReference>
<evidence type="ECO:0000259" key="2">
    <source>
        <dbReference type="Pfam" id="PF08484"/>
    </source>
</evidence>
<dbReference type="KEGG" id="gpo:GPOL_c11490"/>
<reference evidence="3 4" key="1">
    <citation type="journal article" date="2012" name="Appl. Environ. Microbiol.">
        <title>Involvement of two latex-clearing proteins during rubber degradation and insights into the subsequent degradation pathway revealed by the genome sequence of Gordonia polyisoprenivorans strain VH2.</title>
        <authorList>
            <person name="Hiessl S."/>
            <person name="Schuldes J."/>
            <person name="Thurmer A."/>
            <person name="Halbsguth T."/>
            <person name="Broker D."/>
            <person name="Angelov A."/>
            <person name="Liebl W."/>
            <person name="Daniel R."/>
            <person name="Steinbuchel A."/>
        </authorList>
    </citation>
    <scope>NUCLEOTIDE SEQUENCE [LARGE SCALE GENOMIC DNA]</scope>
    <source>
        <strain evidence="4">DSM 44266 / VH2</strain>
    </source>
</reference>
<dbReference type="Gene3D" id="3.40.50.720">
    <property type="entry name" value="NAD(P)-binding Rossmann-like Domain"/>
    <property type="match status" value="1"/>
</dbReference>
<dbReference type="Proteomes" id="UP000009154">
    <property type="component" value="Chromosome"/>
</dbReference>
<dbReference type="InterPro" id="IPR038576">
    <property type="entry name" value="Methyltransf_Zn-bd_dom_put_sf"/>
</dbReference>
<dbReference type="EMBL" id="CP003119">
    <property type="protein sequence ID" value="AFA72211.1"/>
    <property type="molecule type" value="Genomic_DNA"/>
</dbReference>